<dbReference type="PROSITE" id="PS51903">
    <property type="entry name" value="CLP_R"/>
    <property type="match status" value="1"/>
</dbReference>
<evidence type="ECO:0000313" key="10">
    <source>
        <dbReference type="Proteomes" id="UP000077202"/>
    </source>
</evidence>
<keyword evidence="2 5" id="KW-0677">Repeat</keyword>
<feature type="region of interest" description="Disordered" evidence="6">
    <location>
        <begin position="721"/>
        <end position="794"/>
    </location>
</feature>
<proteinExistence type="inferred from homology"/>
<reference evidence="8" key="2">
    <citation type="journal article" date="2019" name="Curr. Biol.">
        <title>Chromatin organization in early land plants reveals an ancestral association between H3K27me3, transposons, and constitutive heterochromatin.</title>
        <authorList>
            <person name="Montgomery S.A."/>
            <person name="Tanizawa Y."/>
            <person name="Galik B."/>
            <person name="Wang N."/>
            <person name="Ito T."/>
            <person name="Mochizuki T."/>
            <person name="Akimcheva S."/>
            <person name="Bowman J."/>
            <person name="Cognat V."/>
            <person name="Drouard L."/>
            <person name="Ekker H."/>
            <person name="Houng S."/>
            <person name="Kohchi T."/>
            <person name="Lin S."/>
            <person name="Liu L.D."/>
            <person name="Nakamura Y."/>
            <person name="Valeeva L.R."/>
            <person name="Shakirov E.V."/>
            <person name="Shippen D.E."/>
            <person name="Wei W."/>
            <person name="Yagura M."/>
            <person name="Yamaoka S."/>
            <person name="Yamato K.T."/>
            <person name="Liu C."/>
            <person name="Berger F."/>
        </authorList>
    </citation>
    <scope>NUCLEOTIDE SEQUENCE [LARGE SCALE GENOMIC DNA]</scope>
    <source>
        <strain evidence="8">Tak-1</strain>
    </source>
</reference>
<reference evidence="9 10" key="1">
    <citation type="submission" date="2016-03" db="EMBL/GenBank/DDBJ databases">
        <title>Mechanisms controlling the formation of the plant cell surface in tip-growing cells are functionally conserved among land plants.</title>
        <authorList>
            <person name="Honkanen S."/>
            <person name="Jones V.A."/>
            <person name="Morieri G."/>
            <person name="Champion C."/>
            <person name="Hetherington A.J."/>
            <person name="Kelly S."/>
            <person name="Saint-Marcoux D."/>
            <person name="Proust H."/>
            <person name="Prescott H."/>
            <person name="Dolan L."/>
        </authorList>
    </citation>
    <scope>NUCLEOTIDE SEQUENCE [LARGE SCALE GENOMIC DNA]</scope>
    <source>
        <strain evidence="10">cv. Tak-1 and cv. Tak-2</strain>
        <tissue evidence="9">Whole gametophyte</tissue>
    </source>
</reference>
<evidence type="ECO:0000313" key="8">
    <source>
        <dbReference type="EMBL" id="BBN04633.1"/>
    </source>
</evidence>
<feature type="region of interest" description="Disordered" evidence="6">
    <location>
        <begin position="284"/>
        <end position="303"/>
    </location>
</feature>
<dbReference type="PANTHER" id="PTHR43572">
    <property type="entry name" value="CHAPERONE PROTEIN CLPD, CHLOROPLASTIC"/>
    <property type="match status" value="1"/>
</dbReference>
<evidence type="ECO:0000259" key="7">
    <source>
        <dbReference type="PROSITE" id="PS51903"/>
    </source>
</evidence>
<dbReference type="GO" id="GO:0005524">
    <property type="term" value="F:ATP binding"/>
    <property type="evidence" value="ECO:0007669"/>
    <property type="project" value="InterPro"/>
</dbReference>
<dbReference type="CDD" id="cd19499">
    <property type="entry name" value="RecA-like_ClpB_Hsp104-like"/>
    <property type="match status" value="1"/>
</dbReference>
<dbReference type="InterPro" id="IPR051650">
    <property type="entry name" value="SL_signaling_regulator"/>
</dbReference>
<dbReference type="InterPro" id="IPR036628">
    <property type="entry name" value="Clp_N_dom_sf"/>
</dbReference>
<dbReference type="InterPro" id="IPR004176">
    <property type="entry name" value="Clp_R_N"/>
</dbReference>
<dbReference type="Pfam" id="PF26587">
    <property type="entry name" value="AAA_lid_SMAX1"/>
    <property type="match status" value="1"/>
</dbReference>
<keyword evidence="10" id="KW-1185">Reference proteome</keyword>
<evidence type="ECO:0000256" key="3">
    <source>
        <dbReference type="ARBA" id="ARBA00023015"/>
    </source>
</evidence>
<dbReference type="InterPro" id="IPR058954">
    <property type="entry name" value="AAA_lid_SMAX1"/>
</dbReference>
<name>A0A176VWP3_MARPO</name>
<evidence type="ECO:0000313" key="11">
    <source>
        <dbReference type="Proteomes" id="UP001162541"/>
    </source>
</evidence>
<dbReference type="GO" id="GO:0016887">
    <property type="term" value="F:ATP hydrolysis activity"/>
    <property type="evidence" value="ECO:0007669"/>
    <property type="project" value="InterPro"/>
</dbReference>
<dbReference type="InterPro" id="IPR058680">
    <property type="entry name" value="NBD_SMAX1-like"/>
</dbReference>
<reference evidence="11" key="3">
    <citation type="journal article" date="2020" name="Curr. Biol.">
        <title>Chromatin organization in early land plants reveals an ancestral association between H3K27me3, transposons, and constitutive heterochromatin.</title>
        <authorList>
            <person name="Montgomery S.A."/>
            <person name="Tanizawa Y."/>
            <person name="Galik B."/>
            <person name="Wang N."/>
            <person name="Ito T."/>
            <person name="Mochizuki T."/>
            <person name="Akimcheva S."/>
            <person name="Bowman J.L."/>
            <person name="Cognat V."/>
            <person name="Marechal-Drouard L."/>
            <person name="Ekker H."/>
            <person name="Hong S.F."/>
            <person name="Kohchi T."/>
            <person name="Lin S.S."/>
            <person name="Liu L.D."/>
            <person name="Nakamura Y."/>
            <person name="Valeeva L.R."/>
            <person name="Shakirov E.V."/>
            <person name="Shippen D.E."/>
            <person name="Wei W.L."/>
            <person name="Yagura M."/>
            <person name="Yamaoka S."/>
            <person name="Yamato K.T."/>
            <person name="Liu C."/>
            <person name="Berger F."/>
        </authorList>
    </citation>
    <scope>NUCLEOTIDE SEQUENCE [LARGE SCALE GENOMIC DNA]</scope>
    <source>
        <strain evidence="11">Tak-1</strain>
    </source>
</reference>
<protein>
    <recommendedName>
        <fullName evidence="7">Clp R domain-containing protein</fullName>
    </recommendedName>
</protein>
<dbReference type="InterPro" id="IPR027417">
    <property type="entry name" value="P-loop_NTPase"/>
</dbReference>
<dbReference type="Proteomes" id="UP000077202">
    <property type="component" value="Unassembled WGS sequence"/>
</dbReference>
<evidence type="ECO:0000256" key="4">
    <source>
        <dbReference type="ARBA" id="ARBA00023163"/>
    </source>
</evidence>
<comment type="similarity">
    <text evidence="1">Belongs to the ClpA/ClpB family.</text>
</comment>
<dbReference type="Pfam" id="PF23569">
    <property type="entry name" value="NBD_SMAX1"/>
    <property type="match status" value="1"/>
</dbReference>
<dbReference type="SUPFAM" id="SSF52540">
    <property type="entry name" value="P-loop containing nucleoside triphosphate hydrolases"/>
    <property type="match status" value="1"/>
</dbReference>
<dbReference type="SUPFAM" id="SSF81923">
    <property type="entry name" value="Double Clp-N motif"/>
    <property type="match status" value="1"/>
</dbReference>
<evidence type="ECO:0000256" key="1">
    <source>
        <dbReference type="ARBA" id="ARBA00008675"/>
    </source>
</evidence>
<feature type="compositionally biased region" description="Basic and acidic residues" evidence="6">
    <location>
        <begin position="756"/>
        <end position="765"/>
    </location>
</feature>
<gene>
    <name evidence="9" type="ORF">AXG93_2016s1060</name>
    <name evidence="8" type="ORF">Mp_3g06310</name>
</gene>
<evidence type="ECO:0000256" key="5">
    <source>
        <dbReference type="PROSITE-ProRule" id="PRU01251"/>
    </source>
</evidence>
<evidence type="ECO:0000256" key="6">
    <source>
        <dbReference type="SAM" id="MobiDB-lite"/>
    </source>
</evidence>
<feature type="region of interest" description="Disordered" evidence="6">
    <location>
        <begin position="1126"/>
        <end position="1148"/>
    </location>
</feature>
<evidence type="ECO:0000256" key="2">
    <source>
        <dbReference type="ARBA" id="ARBA00022737"/>
    </source>
</evidence>
<feature type="domain" description="Clp R" evidence="7">
    <location>
        <begin position="8"/>
        <end position="171"/>
    </location>
</feature>
<dbReference type="EMBL" id="AP019868">
    <property type="protein sequence ID" value="BBN04633.1"/>
    <property type="molecule type" value="Genomic_DNA"/>
</dbReference>
<accession>A0A176VWP3</accession>
<dbReference type="Gene3D" id="3.40.50.300">
    <property type="entry name" value="P-loop containing nucleotide triphosphate hydrolases"/>
    <property type="match status" value="2"/>
</dbReference>
<sequence length="1288" mass="140147">MRAGVGAVQHTLTPAAASVVRSAVSEAKSRGHSQVQPLHVAAILLIQSSPGSPLRRACLQSHNKDLSHPLQCRALELCFKIALDRLPSNQEKSPNPVLSNALVAALKRAQAHQRRGTPEQSLQPLLAVKVEMDQLIISILDDPSVSRVMREAGFSSTDVKSNMEEAAAQSSPSLTCSSSSLDSCSQLRRRERLPITPFSGSPLESVQFRHSLFNSSPSLMLESSENNLRMVERGLVPNVADFQSEKESPLLGSFHRQDGEGHSFSSLSPSFLDNSPIFMKRMEQSRSHPHAHNGPLSGGPARSNVHEENIRNVVEILAKKGNPVLVTDVGVQNSSVVVREFSQRLKNGVVPEFLKGVQFVNLPFNSISVGLFSPEEMEQKLAQLRHTLEASMPDGAILSVGDLQWLSDSGKAPMTCSQARLVVQELTRFLDTYSSQRFWLLATASSPTFMGCQVGNHSLETRLNLQPILISVNSSLGFQSRYGSYQSKLNGQRSSAELLSSVNPLMKSPSVDNGSDGLDCCPDCTRKYQNDLSRLMKSERSYMPPSSTPQPPWMVKSKEMNWPPLSAVKEEENMMTQSPSFSQRLQDLKDNWRQVCANHSTNPGGWSANHVDSARNFQPSSQAANESIVTQEKSSSLLSNLMNISSWPRPEPVKFLVAKSSEQPSPVSSKVGGIPPWALSQNALSSSYSNRATVSVSSNTDGTSSGLCSWMKKDDSGGVIDNSKLGLSPAQGLQRDTRGSMGSDLALGRSSVEVPSPRRDLREEGQQPLLGGWKPSSTGNSRSEPVPEVSLPWRVPTSLGMGSMKEGDQKPPSCGPMFRPNDMDSLKGLWRGLQELVPWQKEATTAVASSVTDCRSGNGRKRGSSLKSDTWLLFLGPDRVGKREIAKALAKLVFGDEKKLIWMQLGGNHVDSASFGSGTGISSSDNNGVRYRGKTPLDRLVEAVRLKPFSVVLLEDVDQADSVVRGNLLRAMERGKLASSNGKEVSFANVIVIMTCSVGGSLLSAKQGYERQASLAFEEEKLSRLFSYGMKFQIEDLKSEKVLQDNGRGVSVVNYSVSLENESGDPSLERSSSPSVSRSKRRAHWALQGDANDCALMEGKRLKKEGSVSSKALALDLNLSAEENETVDDLSCTTDVNTTPERPEPETEQALAKKVIACARESLPKEMFDSVDAFVMFKPFDFDTLTSNILEQFESASRSILATGATVEIDVAVLEQLVSAAWQTNSDQKVFNSWVNEILVKSVGSVLDKCEVGPNCVVKLVIDRCQALETQENAAVRVGLLPASIKLG</sequence>
<dbReference type="InterPro" id="IPR003959">
    <property type="entry name" value="ATPase_AAA_core"/>
</dbReference>
<dbReference type="Gene3D" id="1.10.1780.10">
    <property type="entry name" value="Clp, N-terminal domain"/>
    <property type="match status" value="1"/>
</dbReference>
<evidence type="ECO:0000313" key="9">
    <source>
        <dbReference type="EMBL" id="OAE24702.1"/>
    </source>
</evidence>
<dbReference type="InterPro" id="IPR001270">
    <property type="entry name" value="ClpA/B"/>
</dbReference>
<dbReference type="EMBL" id="LVLJ01002490">
    <property type="protein sequence ID" value="OAE24702.1"/>
    <property type="molecule type" value="Genomic_DNA"/>
</dbReference>
<dbReference type="PRINTS" id="PR00300">
    <property type="entry name" value="CLPPROTEASEA"/>
</dbReference>
<keyword evidence="4" id="KW-0804">Transcription</keyword>
<feature type="region of interest" description="Disordered" evidence="6">
    <location>
        <begin position="1060"/>
        <end position="1081"/>
    </location>
</feature>
<keyword evidence="3" id="KW-0805">Transcription regulation</keyword>
<organism evidence="9 10">
    <name type="scientific">Marchantia polymorpha subsp. ruderalis</name>
    <dbReference type="NCBI Taxonomy" id="1480154"/>
    <lineage>
        <taxon>Eukaryota</taxon>
        <taxon>Viridiplantae</taxon>
        <taxon>Streptophyta</taxon>
        <taxon>Embryophyta</taxon>
        <taxon>Marchantiophyta</taxon>
        <taxon>Marchantiopsida</taxon>
        <taxon>Marchantiidae</taxon>
        <taxon>Marchantiales</taxon>
        <taxon>Marchantiaceae</taxon>
        <taxon>Marchantia</taxon>
    </lineage>
</organism>
<dbReference type="Pfam" id="PF07724">
    <property type="entry name" value="AAA_2"/>
    <property type="match status" value="1"/>
</dbReference>
<dbReference type="Proteomes" id="UP001162541">
    <property type="component" value="Chromosome 3"/>
</dbReference>
<dbReference type="Pfam" id="PF02861">
    <property type="entry name" value="Clp_N"/>
    <property type="match status" value="1"/>
</dbReference>
<dbReference type="PANTHER" id="PTHR43572:SF13">
    <property type="entry name" value="PROTEIN SUPPRESSOR OF MAX2 1"/>
    <property type="match status" value="1"/>
</dbReference>